<sequence length="548" mass="63431">MKDAITKLESILNQGLYGREEEVRLALLCVLSNKNLLLYGHDDALDILSRFQTLFGEVPITAKLSVSKKHTRKFDKYTAYCELGNHSNTEFLYQYLFTQKNTAVFETLKQVSPEAQKLKKFFDSYNFRQFWNDENKNHAINFIESLVINANPTGSNLDSKDDENSIAKELSNISDKRFKDFLHILAVNIIMNDRNTISPIDFGMFYYCMREWHDGVKYLENTICSSLSTEDLPTFVYHDEDYERNCKEEFAKKYESEHNLIPNVEFMFYVPYSSAPNKPQNDIFVRLNQFYTQYQNLNTQGNSSDLEDDLKLLKEKEKILKDAQLEEMELKESQLAQVQLKRSAFKPVEDGIKAKIKIASAKEHEFKEQRENLEAKYKDSKIKEQREGLESQIAEIKAQEAQFTEARLKLEDELKKARAGLEEKLKSTRDILESKLEEVKEKERDLQVVKERVDSALGNFKSDVSARVKESKDYLSSLRLLSGGLNKAIDACQKQIDSVSRPNPVWGNPLKAHLSALKRIQKNLPNLIKVFDAQIKKFEEQSAKIPKG</sequence>
<comment type="caution">
    <text evidence="3">The sequence shown here is derived from an EMBL/GenBank/DDBJ whole genome shotgun (WGS) entry which is preliminary data.</text>
</comment>
<dbReference type="AlphaFoldDB" id="A0A347VP92"/>
<name>A0A347VP92_9HELI</name>
<accession>A0A347VP92</accession>
<reference evidence="3 4" key="2">
    <citation type="journal article" date="2016" name="Infect. Immun.">
        <title>Helicobacter saguini, a Novel Helicobacter Isolated from Cotton-Top Tamarins with Ulcerative Colitis, Has Proinflammatory Properties and Induces Typhlocolitis and Dysplasia in Gnotobiotic IL-10-/- Mice.</title>
        <authorList>
            <person name="Shen Z."/>
            <person name="Mannion A."/>
            <person name="Whary M.T."/>
            <person name="Muthupalani S."/>
            <person name="Sheh A."/>
            <person name="Feng Y."/>
            <person name="Gong G."/>
            <person name="Vandamme P."/>
            <person name="Holcombe H.R."/>
            <person name="Paster B.J."/>
            <person name="Fox J.G."/>
        </authorList>
    </citation>
    <scope>NUCLEOTIDE SEQUENCE [LARGE SCALE GENOMIC DNA]</scope>
    <source>
        <strain evidence="3 4">MIT 97-6194</strain>
    </source>
</reference>
<evidence type="ECO:0000313" key="5">
    <source>
        <dbReference type="Proteomes" id="UP000477070"/>
    </source>
</evidence>
<evidence type="ECO:0000313" key="3">
    <source>
        <dbReference type="EMBL" id="TLD94697.1"/>
    </source>
</evidence>
<proteinExistence type="predicted"/>
<reference evidence="3" key="3">
    <citation type="submission" date="2018-04" db="EMBL/GenBank/DDBJ databases">
        <authorList>
            <person name="Sheh A."/>
            <person name="Shen Z."/>
            <person name="Mannion A.J."/>
            <person name="Fox J.G."/>
        </authorList>
    </citation>
    <scope>NUCLEOTIDE SEQUENCE</scope>
    <source>
        <strain evidence="3">MIT 97-6194</strain>
    </source>
</reference>
<evidence type="ECO:0000313" key="4">
    <source>
        <dbReference type="Proteomes" id="UP000029714"/>
    </source>
</evidence>
<organism evidence="3 4">
    <name type="scientific">Helicobacter saguini</name>
    <dbReference type="NCBI Taxonomy" id="1548018"/>
    <lineage>
        <taxon>Bacteria</taxon>
        <taxon>Pseudomonadati</taxon>
        <taxon>Campylobacterota</taxon>
        <taxon>Epsilonproteobacteria</taxon>
        <taxon>Campylobacterales</taxon>
        <taxon>Helicobacteraceae</taxon>
        <taxon>Helicobacter</taxon>
    </lineage>
</organism>
<dbReference type="OrthoDB" id="5327696at2"/>
<dbReference type="EMBL" id="JRMP02000005">
    <property type="protein sequence ID" value="TLD94697.1"/>
    <property type="molecule type" value="Genomic_DNA"/>
</dbReference>
<feature type="coiled-coil region" evidence="1">
    <location>
        <begin position="303"/>
        <end position="459"/>
    </location>
</feature>
<protein>
    <submittedName>
        <fullName evidence="3">Uncharacterized protein</fullName>
    </submittedName>
</protein>
<gene>
    <name evidence="2" type="ORF">DCO61_11890</name>
    <name evidence="3" type="ORF">LS64_004015</name>
</gene>
<keyword evidence="4" id="KW-1185">Reference proteome</keyword>
<evidence type="ECO:0000313" key="2">
    <source>
        <dbReference type="EMBL" id="MWV70663.1"/>
    </source>
</evidence>
<reference evidence="2 5" key="4">
    <citation type="submission" date="2019-12" db="EMBL/GenBank/DDBJ databases">
        <title>Multi-Generational Helicobacter saguini Isolates.</title>
        <authorList>
            <person name="Mannion A."/>
            <person name="Shen Z."/>
            <person name="Fox J.G."/>
        </authorList>
    </citation>
    <scope>NUCLEOTIDE SEQUENCE [LARGE SCALE GENOMIC DNA]</scope>
    <source>
        <strain evidence="2">16-048</strain>
        <strain evidence="5">16-048 (F4)</strain>
    </source>
</reference>
<dbReference type="EMBL" id="QBIU01000002">
    <property type="protein sequence ID" value="MWV70663.1"/>
    <property type="molecule type" value="Genomic_DNA"/>
</dbReference>
<reference evidence="3 4" key="1">
    <citation type="journal article" date="2014" name="Genome Announc.">
        <title>Draft genome sequences of eight enterohepatic helicobacter species isolated from both laboratory and wild rodents.</title>
        <authorList>
            <person name="Sheh A."/>
            <person name="Shen Z."/>
            <person name="Fox J.G."/>
        </authorList>
    </citation>
    <scope>NUCLEOTIDE SEQUENCE [LARGE SCALE GENOMIC DNA]</scope>
    <source>
        <strain evidence="3 4">MIT 97-6194</strain>
    </source>
</reference>
<dbReference type="Proteomes" id="UP000477070">
    <property type="component" value="Unassembled WGS sequence"/>
</dbReference>
<dbReference type="Proteomes" id="UP000029714">
    <property type="component" value="Unassembled WGS sequence"/>
</dbReference>
<evidence type="ECO:0000256" key="1">
    <source>
        <dbReference type="SAM" id="Coils"/>
    </source>
</evidence>
<keyword evidence="1" id="KW-0175">Coiled coil</keyword>
<dbReference type="RefSeq" id="WP_034573628.1">
    <property type="nucleotide sequence ID" value="NZ_JRMP02000005.1"/>
</dbReference>